<evidence type="ECO:0000256" key="9">
    <source>
        <dbReference type="ARBA" id="ARBA00023277"/>
    </source>
</evidence>
<protein>
    <recommendedName>
        <fullName evidence="5">Fructose-1,6-bisphosphatase class 2</fullName>
        <ecNumber evidence="4">3.1.3.11</ecNumber>
    </recommendedName>
    <alternativeName>
        <fullName evidence="10">D-fructose-1,6-bisphosphate 1-phosphohydrolase class 2</fullName>
    </alternativeName>
</protein>
<evidence type="ECO:0000256" key="8">
    <source>
        <dbReference type="ARBA" id="ARBA00023211"/>
    </source>
</evidence>
<keyword evidence="8" id="KW-0464">Manganese</keyword>
<sequence length="280" mass="28103">MLGAHSYPAGLVDRVREATDAAAAACLPWLGRGDEIAIDAAAVAAMRAVLADAPFHGTVVIGEGEKDKAPMLANGEALGHGGAPLCDVAVDPLDGTRLVAAGLPGSICVIALAPRGTMFDPVDVFYMDKLICGAAGHGVVDIRRPIAENLARLAAVTGVAVADLVVVVLDKPRHGSLIAEIRATGAELRLVGEGDIVAAVAAATSGTDVDVVVGIGGTPEGIIAACAVRALGGFMQGRLAPQTPEQHAAALAAGHDLDRVLELDDLVASEAVLFVSSAVG</sequence>
<comment type="catalytic activity">
    <reaction evidence="1">
        <text>beta-D-fructose 1,6-bisphosphate + H2O = beta-D-fructose 6-phosphate + phosphate</text>
        <dbReference type="Rhea" id="RHEA:11064"/>
        <dbReference type="ChEBI" id="CHEBI:15377"/>
        <dbReference type="ChEBI" id="CHEBI:32966"/>
        <dbReference type="ChEBI" id="CHEBI:43474"/>
        <dbReference type="ChEBI" id="CHEBI:57634"/>
        <dbReference type="EC" id="3.1.3.11"/>
    </reaction>
</comment>
<evidence type="ECO:0000256" key="5">
    <source>
        <dbReference type="ARBA" id="ARBA00014392"/>
    </source>
</evidence>
<keyword evidence="6" id="KW-0479">Metal-binding</keyword>
<dbReference type="GO" id="GO:0042132">
    <property type="term" value="F:fructose 1,6-bisphosphate 1-phosphatase activity"/>
    <property type="evidence" value="ECO:0007669"/>
    <property type="project" value="UniProtKB-EC"/>
</dbReference>
<gene>
    <name evidence="11" type="ORF">KIV56_11440</name>
</gene>
<comment type="similarity">
    <text evidence="3">Belongs to the FBPase class 2 family.</text>
</comment>
<accession>A0ABY7N9G0</accession>
<name>A0ABY7N9G0_9MICO</name>
<evidence type="ECO:0000256" key="4">
    <source>
        <dbReference type="ARBA" id="ARBA00013093"/>
    </source>
</evidence>
<dbReference type="Gene3D" id="3.30.540.10">
    <property type="entry name" value="Fructose-1,6-Bisphosphatase, subunit A, domain 1"/>
    <property type="match status" value="1"/>
</dbReference>
<evidence type="ECO:0000256" key="7">
    <source>
        <dbReference type="ARBA" id="ARBA00022801"/>
    </source>
</evidence>
<dbReference type="EMBL" id="CP075584">
    <property type="protein sequence ID" value="WBM79106.1"/>
    <property type="molecule type" value="Genomic_DNA"/>
</dbReference>
<evidence type="ECO:0000256" key="3">
    <source>
        <dbReference type="ARBA" id="ARBA00008989"/>
    </source>
</evidence>
<dbReference type="PANTHER" id="PTHR30447:SF0">
    <property type="entry name" value="FRUCTOSE-1,6-BISPHOSPHATASE 1 CLASS 2-RELATED"/>
    <property type="match status" value="1"/>
</dbReference>
<evidence type="ECO:0000313" key="11">
    <source>
        <dbReference type="EMBL" id="WBM79106.1"/>
    </source>
</evidence>
<dbReference type="Gene3D" id="3.40.190.90">
    <property type="match status" value="1"/>
</dbReference>
<evidence type="ECO:0000256" key="1">
    <source>
        <dbReference type="ARBA" id="ARBA00001273"/>
    </source>
</evidence>
<dbReference type="PANTHER" id="PTHR30447">
    <property type="entry name" value="FRUCTOSE-1,6-BISPHOSPHATASE CLASS 2"/>
    <property type="match status" value="1"/>
</dbReference>
<dbReference type="RefSeq" id="WP_281533616.1">
    <property type="nucleotide sequence ID" value="NZ_CP075584.1"/>
</dbReference>
<keyword evidence="7 11" id="KW-0378">Hydrolase</keyword>
<evidence type="ECO:0000256" key="10">
    <source>
        <dbReference type="ARBA" id="ARBA00032412"/>
    </source>
</evidence>
<dbReference type="SUPFAM" id="SSF56655">
    <property type="entry name" value="Carbohydrate phosphatase"/>
    <property type="match status" value="1"/>
</dbReference>
<evidence type="ECO:0000256" key="6">
    <source>
        <dbReference type="ARBA" id="ARBA00022723"/>
    </source>
</evidence>
<reference evidence="11 12" key="1">
    <citation type="submission" date="2021-05" db="EMBL/GenBank/DDBJ databases">
        <authorList>
            <person name="Kumar R."/>
            <person name="Kumar A."/>
            <person name="Mukhia S."/>
        </authorList>
    </citation>
    <scope>NUCLEOTIDE SEQUENCE [LARGE SCALE GENOMIC DNA]</scope>
    <source>
        <strain evidence="11 12">ERMR7:08</strain>
    </source>
</reference>
<evidence type="ECO:0000256" key="2">
    <source>
        <dbReference type="ARBA" id="ARBA00004742"/>
    </source>
</evidence>
<proteinExistence type="inferred from homology"/>
<organism evidence="11 12">
    <name type="scientific">Cryobacterium breve</name>
    <dbReference type="NCBI Taxonomy" id="1259258"/>
    <lineage>
        <taxon>Bacteria</taxon>
        <taxon>Bacillati</taxon>
        <taxon>Actinomycetota</taxon>
        <taxon>Actinomycetes</taxon>
        <taxon>Micrococcales</taxon>
        <taxon>Microbacteriaceae</taxon>
        <taxon>Cryobacterium</taxon>
    </lineage>
</organism>
<comment type="pathway">
    <text evidence="2">Carbohydrate biosynthesis; gluconeogenesis.</text>
</comment>
<dbReference type="Pfam" id="PF03320">
    <property type="entry name" value="FBPase_glpX"/>
    <property type="match status" value="1"/>
</dbReference>
<evidence type="ECO:0000313" key="12">
    <source>
        <dbReference type="Proteomes" id="UP001212421"/>
    </source>
</evidence>
<dbReference type="Proteomes" id="UP001212421">
    <property type="component" value="Chromosome"/>
</dbReference>
<dbReference type="InterPro" id="IPR004464">
    <property type="entry name" value="FBPase_class-2/SBPase"/>
</dbReference>
<dbReference type="EC" id="3.1.3.11" evidence="4"/>
<keyword evidence="9" id="KW-0119">Carbohydrate metabolism</keyword>
<keyword evidence="12" id="KW-1185">Reference proteome</keyword>